<reference evidence="1" key="1">
    <citation type="submission" date="2021-03" db="EMBL/GenBank/DDBJ databases">
        <authorList>
            <person name="Li Z."/>
            <person name="Yang C."/>
        </authorList>
    </citation>
    <scope>NUCLEOTIDE SEQUENCE</scope>
    <source>
        <strain evidence="1">Dzin_1.0</strain>
        <tissue evidence="1">Leaf</tissue>
    </source>
</reference>
<accession>A0A9D5HPF9</accession>
<evidence type="ECO:0000313" key="1">
    <source>
        <dbReference type="EMBL" id="KAJ0984154.1"/>
    </source>
</evidence>
<sequence length="204" mass="23121">MEWKRKCTEGIPDRPKRIRMLESWLPSIMEEEEEAQKMNVSCHEASIVKTETILATPSNEEKESVLYNATEEPLLQPSCLSNISLKISPELLAGLKSRVFWPRNPYLMVVAGAQIDNTSTCSAIIPWMPSNVIKPPIASHESRSAVDPMEVEQGEGASMEVEEPKEQTAYHGLDGKEFQQWQQQQCMPPQLQQTTLPAFLWPQQ</sequence>
<dbReference type="OrthoDB" id="1937743at2759"/>
<dbReference type="PANTHER" id="PTHR35510">
    <property type="entry name" value="DBH-LIKE MONOOXYGENASE"/>
    <property type="match status" value="1"/>
</dbReference>
<dbReference type="Proteomes" id="UP001085076">
    <property type="component" value="Miscellaneous, Linkage group lg01"/>
</dbReference>
<reference evidence="1" key="2">
    <citation type="journal article" date="2022" name="Hortic Res">
        <title>The genome of Dioscorea zingiberensis sheds light on the biosynthesis, origin and evolution of the medicinally important diosgenin saponins.</title>
        <authorList>
            <person name="Li Y."/>
            <person name="Tan C."/>
            <person name="Li Z."/>
            <person name="Guo J."/>
            <person name="Li S."/>
            <person name="Chen X."/>
            <person name="Wang C."/>
            <person name="Dai X."/>
            <person name="Yang H."/>
            <person name="Song W."/>
            <person name="Hou L."/>
            <person name="Xu J."/>
            <person name="Tong Z."/>
            <person name="Xu A."/>
            <person name="Yuan X."/>
            <person name="Wang W."/>
            <person name="Yang Q."/>
            <person name="Chen L."/>
            <person name="Sun Z."/>
            <person name="Wang K."/>
            <person name="Pan B."/>
            <person name="Chen J."/>
            <person name="Bao Y."/>
            <person name="Liu F."/>
            <person name="Qi X."/>
            <person name="Gang D.R."/>
            <person name="Wen J."/>
            <person name="Li J."/>
        </authorList>
    </citation>
    <scope>NUCLEOTIDE SEQUENCE</scope>
    <source>
        <strain evidence="1">Dzin_1.0</strain>
    </source>
</reference>
<comment type="caution">
    <text evidence="1">The sequence shown here is derived from an EMBL/GenBank/DDBJ whole genome shotgun (WGS) entry which is preliminary data.</text>
</comment>
<organism evidence="1 2">
    <name type="scientific">Dioscorea zingiberensis</name>
    <dbReference type="NCBI Taxonomy" id="325984"/>
    <lineage>
        <taxon>Eukaryota</taxon>
        <taxon>Viridiplantae</taxon>
        <taxon>Streptophyta</taxon>
        <taxon>Embryophyta</taxon>
        <taxon>Tracheophyta</taxon>
        <taxon>Spermatophyta</taxon>
        <taxon>Magnoliopsida</taxon>
        <taxon>Liliopsida</taxon>
        <taxon>Dioscoreales</taxon>
        <taxon>Dioscoreaceae</taxon>
        <taxon>Dioscorea</taxon>
    </lineage>
</organism>
<dbReference type="PANTHER" id="PTHR35510:SF1">
    <property type="entry name" value="DBH-LIKE MONOOXYGENASE"/>
    <property type="match status" value="1"/>
</dbReference>
<gene>
    <name evidence="1" type="ORF">J5N97_002510</name>
</gene>
<protein>
    <submittedName>
        <fullName evidence="1">Uncharacterized protein</fullName>
    </submittedName>
</protein>
<dbReference type="EMBL" id="JAGGNH010000001">
    <property type="protein sequence ID" value="KAJ0984154.1"/>
    <property type="molecule type" value="Genomic_DNA"/>
</dbReference>
<proteinExistence type="predicted"/>
<evidence type="ECO:0000313" key="2">
    <source>
        <dbReference type="Proteomes" id="UP001085076"/>
    </source>
</evidence>
<keyword evidence="2" id="KW-1185">Reference proteome</keyword>
<name>A0A9D5HPF9_9LILI</name>
<dbReference type="AlphaFoldDB" id="A0A9D5HPF9"/>